<protein>
    <recommendedName>
        <fullName evidence="2">BTB domain-containing protein</fullName>
    </recommendedName>
</protein>
<evidence type="ECO:0000259" key="2">
    <source>
        <dbReference type="PROSITE" id="PS50097"/>
    </source>
</evidence>
<dbReference type="OrthoDB" id="3164835at2759"/>
<dbReference type="Proteomes" id="UP000076798">
    <property type="component" value="Unassembled WGS sequence"/>
</dbReference>
<dbReference type="Gene3D" id="3.30.710.10">
    <property type="entry name" value="Potassium Channel Kv1.1, Chain A"/>
    <property type="match status" value="1"/>
</dbReference>
<dbReference type="PROSITE" id="PS50097">
    <property type="entry name" value="BTB"/>
    <property type="match status" value="1"/>
</dbReference>
<dbReference type="Pfam" id="PF00651">
    <property type="entry name" value="BTB"/>
    <property type="match status" value="1"/>
</dbReference>
<dbReference type="InterPro" id="IPR000210">
    <property type="entry name" value="BTB/POZ_dom"/>
</dbReference>
<dbReference type="STRING" id="1314776.A0A166B8G3"/>
<reference evidence="3 4" key="1">
    <citation type="journal article" date="2016" name="Mol. Biol. Evol.">
        <title>Comparative Genomics of Early-Diverging Mushroom-Forming Fungi Provides Insights into the Origins of Lignocellulose Decay Capabilities.</title>
        <authorList>
            <person name="Nagy L.G."/>
            <person name="Riley R."/>
            <person name="Tritt A."/>
            <person name="Adam C."/>
            <person name="Daum C."/>
            <person name="Floudas D."/>
            <person name="Sun H."/>
            <person name="Yadav J.S."/>
            <person name="Pangilinan J."/>
            <person name="Larsson K.H."/>
            <person name="Matsuura K."/>
            <person name="Barry K."/>
            <person name="Labutti K."/>
            <person name="Kuo R."/>
            <person name="Ohm R.A."/>
            <person name="Bhattacharya S.S."/>
            <person name="Shirouzu T."/>
            <person name="Yoshinaga Y."/>
            <person name="Martin F.M."/>
            <person name="Grigoriev I.V."/>
            <person name="Hibbett D.S."/>
        </authorList>
    </citation>
    <scope>NUCLEOTIDE SEQUENCE [LARGE SCALE GENOMIC DNA]</scope>
    <source>
        <strain evidence="3 4">HHB10207 ss-3</strain>
    </source>
</reference>
<evidence type="ECO:0000313" key="3">
    <source>
        <dbReference type="EMBL" id="KZT36097.1"/>
    </source>
</evidence>
<sequence length="358" mass="40540">MPSATPDVTGDGTTIYDLIPSLKRRHSTRLAAASQPSQDGANNAQDEQDVNASQSSSHLSSPPTEATEPATESKETEVDITPSKRFSFADADVILRSNDGHEFSVHRCILIAASENFETILRNPPTSSKRRKIGNNTTSLPVISTDETGEELDILLTYIYPRSRPNNVRFRHLSFDILLLDRWNILTIRDDLGRQLCSDVFIQENPVAVYNLAKKMGFVDAQHAALKHLYGISFEGNRQYFLDDGIELTAKDLQQIMMWKKEYLRSVMAVVDGYIVPPINHRNSCTKCVSAKQWCWWNTFKKKLHNWNIFNRDTIDKVVFLSLAATECQAPYGDTYKAIKLLHDSLEKEIDKLPVSFE</sequence>
<dbReference type="CDD" id="cd18186">
    <property type="entry name" value="BTB_POZ_ZBTB_KLHL-like"/>
    <property type="match status" value="1"/>
</dbReference>
<feature type="compositionally biased region" description="Polar residues" evidence="1">
    <location>
        <begin position="34"/>
        <end position="45"/>
    </location>
</feature>
<feature type="region of interest" description="Disordered" evidence="1">
    <location>
        <begin position="25"/>
        <end position="81"/>
    </location>
</feature>
<evidence type="ECO:0000256" key="1">
    <source>
        <dbReference type="SAM" id="MobiDB-lite"/>
    </source>
</evidence>
<dbReference type="SMART" id="SM00225">
    <property type="entry name" value="BTB"/>
    <property type="match status" value="1"/>
</dbReference>
<name>A0A166B8G3_9AGAM</name>
<accession>A0A166B8G3</accession>
<proteinExistence type="predicted"/>
<dbReference type="AlphaFoldDB" id="A0A166B8G3"/>
<dbReference type="InterPro" id="IPR011333">
    <property type="entry name" value="SKP1/BTB/POZ_sf"/>
</dbReference>
<organism evidence="3 4">
    <name type="scientific">Sistotremastrum suecicum HHB10207 ss-3</name>
    <dbReference type="NCBI Taxonomy" id="1314776"/>
    <lineage>
        <taxon>Eukaryota</taxon>
        <taxon>Fungi</taxon>
        <taxon>Dikarya</taxon>
        <taxon>Basidiomycota</taxon>
        <taxon>Agaricomycotina</taxon>
        <taxon>Agaricomycetes</taxon>
        <taxon>Sistotremastrales</taxon>
        <taxon>Sistotremastraceae</taxon>
        <taxon>Sistotremastrum</taxon>
    </lineage>
</organism>
<gene>
    <name evidence="3" type="ORF">SISSUDRAFT_1130636</name>
</gene>
<dbReference type="SUPFAM" id="SSF54695">
    <property type="entry name" value="POZ domain"/>
    <property type="match status" value="1"/>
</dbReference>
<feature type="domain" description="BTB" evidence="2">
    <location>
        <begin position="91"/>
        <end position="160"/>
    </location>
</feature>
<dbReference type="EMBL" id="KV428117">
    <property type="protein sequence ID" value="KZT36097.1"/>
    <property type="molecule type" value="Genomic_DNA"/>
</dbReference>
<evidence type="ECO:0000313" key="4">
    <source>
        <dbReference type="Proteomes" id="UP000076798"/>
    </source>
</evidence>
<keyword evidence="4" id="KW-1185">Reference proteome</keyword>